<dbReference type="Proteomes" id="UP000646548">
    <property type="component" value="Unassembled WGS sequence"/>
</dbReference>
<organism evidence="2 3">
    <name type="scientific">Oryzias melastigma</name>
    <name type="common">Marine medaka</name>
    <dbReference type="NCBI Taxonomy" id="30732"/>
    <lineage>
        <taxon>Eukaryota</taxon>
        <taxon>Metazoa</taxon>
        <taxon>Chordata</taxon>
        <taxon>Craniata</taxon>
        <taxon>Vertebrata</taxon>
        <taxon>Euteleostomi</taxon>
        <taxon>Actinopterygii</taxon>
        <taxon>Neopterygii</taxon>
        <taxon>Teleostei</taxon>
        <taxon>Neoteleostei</taxon>
        <taxon>Acanthomorphata</taxon>
        <taxon>Ovalentaria</taxon>
        <taxon>Atherinomorphae</taxon>
        <taxon>Beloniformes</taxon>
        <taxon>Adrianichthyidae</taxon>
        <taxon>Oryziinae</taxon>
        <taxon>Oryzias</taxon>
    </lineage>
</organism>
<evidence type="ECO:0000256" key="1">
    <source>
        <dbReference type="SAM" id="MobiDB-lite"/>
    </source>
</evidence>
<feature type="compositionally biased region" description="Polar residues" evidence="1">
    <location>
        <begin position="1"/>
        <end position="11"/>
    </location>
</feature>
<comment type="caution">
    <text evidence="2">The sequence shown here is derived from an EMBL/GenBank/DDBJ whole genome shotgun (WGS) entry which is preliminary data.</text>
</comment>
<reference evidence="2" key="1">
    <citation type="journal article" name="BMC Genomics">
        <title>Long-read sequencing and de novo genome assembly of marine medaka (Oryzias melastigma).</title>
        <authorList>
            <person name="Liang P."/>
            <person name="Saqib H.S.A."/>
            <person name="Ni X."/>
            <person name="Shen Y."/>
        </authorList>
    </citation>
    <scope>NUCLEOTIDE SEQUENCE</scope>
    <source>
        <strain evidence="2">Bigg-433</strain>
    </source>
</reference>
<name>A0A834C781_ORYME</name>
<accession>A0A834C781</accession>
<protein>
    <submittedName>
        <fullName evidence="2">Uncharacterized protein</fullName>
    </submittedName>
</protein>
<evidence type="ECO:0000313" key="2">
    <source>
        <dbReference type="EMBL" id="KAF6724045.1"/>
    </source>
</evidence>
<sequence length="116" mass="12665">MSQKVSGTNIRTENDQIHRTRPRYRVSIHAQDPEPGQYQRSACEAREAHRSARRVAGSPLPLPQAIRGTADGGRKSTMFTMRDTRACPASKTNTWSGGDGDGGHGYKSVEQLGVSL</sequence>
<gene>
    <name evidence="2" type="ORF">FQA47_003489</name>
</gene>
<evidence type="ECO:0000313" key="3">
    <source>
        <dbReference type="Proteomes" id="UP000646548"/>
    </source>
</evidence>
<proteinExistence type="predicted"/>
<dbReference type="EMBL" id="WKFB01000404">
    <property type="protein sequence ID" value="KAF6724045.1"/>
    <property type="molecule type" value="Genomic_DNA"/>
</dbReference>
<feature type="region of interest" description="Disordered" evidence="1">
    <location>
        <begin position="1"/>
        <end position="116"/>
    </location>
</feature>
<dbReference type="AlphaFoldDB" id="A0A834C781"/>